<dbReference type="EMBL" id="JAMRDG010000001">
    <property type="protein sequence ID" value="KAJ3705862.1"/>
    <property type="molecule type" value="Genomic_DNA"/>
</dbReference>
<sequence length="715" mass="81996">MLLSQNRLVSRPTWNPQSHATTQVLFAIPTKFEFVLPRVPSYNAPLCGSILRDFMIHRKQFFFQCCRGLNTLINPIYKPLNQTQYSLSLSPEIVNSAISNLTSDTASIKFFLWCGEQPEYFHAPSSFDRMVPVIDRLTDRLGSVRNIIEELRSIGCPIKASTFLFLLRIYWRGCSYKFAGEVIEEMTRYHFEPNTFARNIIIDVLFKIGHVDNAMRFLRETQSPNFLTYTIALTHLCKIGDWMAARDMLKNMVNKSFYPNCGSFWHLFYCCRKRGTISELFQLLGFMLVSGMQPTLPIWSILIDGLCHGGEIDMACRYVQKMLQLGISPSVVTYTSLIKGLFKIKRYDLIIELLDFMKYCNCEPDLVFYNVLIDCFAKARRYNDAIRIFFDLLRNNFKPDKCTLSTIMSVLCLSGKTKLFDTLISQCDVRFDLRACNSVMSTLCKAGSPYRAIKFFNHIVETGFKPDNYTYSALFKCLFQLGRIDTVVHLYCKLITENSNLDSYVHAAILGGLVKRGKYYKATELLRRAILEKHKLDAVCYTIGINGFFRAGMKTEACDLFDRMKWYGVSPNLHTYNVIIHGLCMAKDLDSLQEVLQEMKFRGIEMDCVSFNTLIAYLFKSNRTRSALALLRRMVETGLNPNKVTIALVSRYLGCEFGKEVGNFGISISDQEDMNREFGKEVGNFGISISDQEDMNRSDVSDSYSSDDTLRCSSM</sequence>
<feature type="repeat" description="PPR" evidence="4">
    <location>
        <begin position="432"/>
        <end position="466"/>
    </location>
</feature>
<name>A0AAD5ZXM9_9POAL</name>
<dbReference type="AlphaFoldDB" id="A0AAD5ZXM9"/>
<accession>A0AAD5ZXM9</accession>
<evidence type="ECO:0000256" key="4">
    <source>
        <dbReference type="PROSITE-ProRule" id="PRU00708"/>
    </source>
</evidence>
<protein>
    <recommendedName>
        <fullName evidence="8">Pentatricopeptide repeat-containing protein</fullName>
    </recommendedName>
</protein>
<evidence type="ECO:0000313" key="7">
    <source>
        <dbReference type="Proteomes" id="UP001210211"/>
    </source>
</evidence>
<evidence type="ECO:0000256" key="2">
    <source>
        <dbReference type="ARBA" id="ARBA00022737"/>
    </source>
</evidence>
<comment type="similarity">
    <text evidence="1">Belongs to the PPR family. P subfamily.</text>
</comment>
<feature type="region of interest" description="Disordered" evidence="5">
    <location>
        <begin position="694"/>
        <end position="715"/>
    </location>
</feature>
<keyword evidence="2" id="KW-0677">Repeat</keyword>
<dbReference type="Pfam" id="PF13041">
    <property type="entry name" value="PPR_2"/>
    <property type="match status" value="5"/>
</dbReference>
<dbReference type="Proteomes" id="UP001210211">
    <property type="component" value="Unassembled WGS sequence"/>
</dbReference>
<evidence type="ECO:0000256" key="1">
    <source>
        <dbReference type="ARBA" id="ARBA00007626"/>
    </source>
</evidence>
<proteinExistence type="inferred from homology"/>
<dbReference type="NCBIfam" id="TIGR00756">
    <property type="entry name" value="PPR"/>
    <property type="match status" value="8"/>
</dbReference>
<dbReference type="InterPro" id="IPR050667">
    <property type="entry name" value="PPR-containing_protein"/>
</dbReference>
<keyword evidence="7" id="KW-1185">Reference proteome</keyword>
<dbReference type="InterPro" id="IPR002885">
    <property type="entry name" value="PPR_rpt"/>
</dbReference>
<evidence type="ECO:0008006" key="8">
    <source>
        <dbReference type="Google" id="ProtNLM"/>
    </source>
</evidence>
<dbReference type="PANTHER" id="PTHR47939:SF13">
    <property type="entry name" value="OS03G0201400 PROTEIN"/>
    <property type="match status" value="1"/>
</dbReference>
<reference evidence="6 7" key="1">
    <citation type="journal article" date="2022" name="Cell">
        <title>Repeat-based holocentromeres influence genome architecture and karyotype evolution.</title>
        <authorList>
            <person name="Hofstatter P.G."/>
            <person name="Thangavel G."/>
            <person name="Lux T."/>
            <person name="Neumann P."/>
            <person name="Vondrak T."/>
            <person name="Novak P."/>
            <person name="Zhang M."/>
            <person name="Costa L."/>
            <person name="Castellani M."/>
            <person name="Scott A."/>
            <person name="Toegelov H."/>
            <person name="Fuchs J."/>
            <person name="Mata-Sucre Y."/>
            <person name="Dias Y."/>
            <person name="Vanzela A.L.L."/>
            <person name="Huettel B."/>
            <person name="Almeida C.C.S."/>
            <person name="Simkova H."/>
            <person name="Souza G."/>
            <person name="Pedrosa-Harand A."/>
            <person name="Macas J."/>
            <person name="Mayer K.F.X."/>
            <person name="Houben A."/>
            <person name="Marques A."/>
        </authorList>
    </citation>
    <scope>NUCLEOTIDE SEQUENCE [LARGE SCALE GENOMIC DNA]</scope>
    <source>
        <strain evidence="6">RhyTen1mFocal</strain>
    </source>
</reference>
<feature type="repeat" description="PPR" evidence="4">
    <location>
        <begin position="330"/>
        <end position="364"/>
    </location>
</feature>
<dbReference type="Pfam" id="PF01535">
    <property type="entry name" value="PPR"/>
    <property type="match status" value="1"/>
</dbReference>
<dbReference type="SUPFAM" id="SSF81901">
    <property type="entry name" value="HCP-like"/>
    <property type="match status" value="1"/>
</dbReference>
<comment type="caution">
    <text evidence="6">The sequence shown here is derived from an EMBL/GenBank/DDBJ whole genome shotgun (WGS) entry which is preliminary data.</text>
</comment>
<evidence type="ECO:0000256" key="5">
    <source>
        <dbReference type="SAM" id="MobiDB-lite"/>
    </source>
</evidence>
<feature type="repeat" description="PPR" evidence="4">
    <location>
        <begin position="365"/>
        <end position="399"/>
    </location>
</feature>
<dbReference type="Gene3D" id="1.25.40.10">
    <property type="entry name" value="Tetratricopeptide repeat domain"/>
    <property type="match status" value="4"/>
</dbReference>
<feature type="repeat" description="PPR" evidence="4">
    <location>
        <begin position="225"/>
        <end position="259"/>
    </location>
</feature>
<organism evidence="6 7">
    <name type="scientific">Rhynchospora tenuis</name>
    <dbReference type="NCBI Taxonomy" id="198213"/>
    <lineage>
        <taxon>Eukaryota</taxon>
        <taxon>Viridiplantae</taxon>
        <taxon>Streptophyta</taxon>
        <taxon>Embryophyta</taxon>
        <taxon>Tracheophyta</taxon>
        <taxon>Spermatophyta</taxon>
        <taxon>Magnoliopsida</taxon>
        <taxon>Liliopsida</taxon>
        <taxon>Poales</taxon>
        <taxon>Cyperaceae</taxon>
        <taxon>Cyperoideae</taxon>
        <taxon>Rhynchosporeae</taxon>
        <taxon>Rhynchospora</taxon>
    </lineage>
</organism>
<feature type="repeat" description="PPR" evidence="4">
    <location>
        <begin position="572"/>
        <end position="606"/>
    </location>
</feature>
<feature type="repeat" description="PPR" evidence="4">
    <location>
        <begin position="295"/>
        <end position="329"/>
    </location>
</feature>
<evidence type="ECO:0000313" key="6">
    <source>
        <dbReference type="EMBL" id="KAJ3705862.1"/>
    </source>
</evidence>
<gene>
    <name evidence="6" type="ORF">LUZ61_009567</name>
</gene>
<feature type="repeat" description="PPR" evidence="4">
    <location>
        <begin position="537"/>
        <end position="571"/>
    </location>
</feature>
<dbReference type="PROSITE" id="PS51375">
    <property type="entry name" value="PPR"/>
    <property type="match status" value="8"/>
</dbReference>
<keyword evidence="3" id="KW-0809">Transit peptide</keyword>
<dbReference type="PANTHER" id="PTHR47939">
    <property type="entry name" value="MEMBRANE-ASSOCIATED SALT-INDUCIBLE PROTEIN-LIKE"/>
    <property type="match status" value="1"/>
</dbReference>
<feature type="repeat" description="PPR" evidence="4">
    <location>
        <begin position="607"/>
        <end position="641"/>
    </location>
</feature>
<dbReference type="InterPro" id="IPR011990">
    <property type="entry name" value="TPR-like_helical_dom_sf"/>
</dbReference>
<evidence type="ECO:0000256" key="3">
    <source>
        <dbReference type="ARBA" id="ARBA00022946"/>
    </source>
</evidence>